<evidence type="ECO:0000256" key="1">
    <source>
        <dbReference type="SAM" id="MobiDB-lite"/>
    </source>
</evidence>
<proteinExistence type="predicted"/>
<feature type="compositionally biased region" description="Low complexity" evidence="1">
    <location>
        <begin position="180"/>
        <end position="195"/>
    </location>
</feature>
<gene>
    <name evidence="2" type="ORF">SLS62_001957</name>
</gene>
<evidence type="ECO:0000313" key="3">
    <source>
        <dbReference type="Proteomes" id="UP001320420"/>
    </source>
</evidence>
<dbReference type="Proteomes" id="UP001320420">
    <property type="component" value="Unassembled WGS sequence"/>
</dbReference>
<feature type="region of interest" description="Disordered" evidence="1">
    <location>
        <begin position="159"/>
        <end position="195"/>
    </location>
</feature>
<comment type="caution">
    <text evidence="2">The sequence shown here is derived from an EMBL/GenBank/DDBJ whole genome shotgun (WGS) entry which is preliminary data.</text>
</comment>
<organism evidence="2 3">
    <name type="scientific">Diatrype stigma</name>
    <dbReference type="NCBI Taxonomy" id="117547"/>
    <lineage>
        <taxon>Eukaryota</taxon>
        <taxon>Fungi</taxon>
        <taxon>Dikarya</taxon>
        <taxon>Ascomycota</taxon>
        <taxon>Pezizomycotina</taxon>
        <taxon>Sordariomycetes</taxon>
        <taxon>Xylariomycetidae</taxon>
        <taxon>Xylariales</taxon>
        <taxon>Diatrypaceae</taxon>
        <taxon>Diatrype</taxon>
    </lineage>
</organism>
<protein>
    <submittedName>
        <fullName evidence="2">Uncharacterized protein</fullName>
    </submittedName>
</protein>
<accession>A0AAN9V7K1</accession>
<feature type="compositionally biased region" description="Low complexity" evidence="1">
    <location>
        <begin position="159"/>
        <end position="173"/>
    </location>
</feature>
<sequence>MTTPTTTAQTLPASWTPTAPGCLRSTDFWVWMYNTDLASSDARTVLGGPSQTTDCLAPTWTSDAAYAGTQCPPNYTPACSADAVTCCPTVYDFTCVANVQPTAHQEMFRCVSQWGSGRGTATMTLTNFQENKIGQVTRELSSHQHLVAMAMVFTTPTSTATSSSSTSGIDPATATPPPASSTSTPPSTPSNSSLSTAAAAGIGVGATAGFLLISILWQDDDDTDAITVFSPLRAERAPR</sequence>
<evidence type="ECO:0000313" key="2">
    <source>
        <dbReference type="EMBL" id="KAK7756014.1"/>
    </source>
</evidence>
<name>A0AAN9V7K1_9PEZI</name>
<reference evidence="2 3" key="1">
    <citation type="submission" date="2024-02" db="EMBL/GenBank/DDBJ databases">
        <title>De novo assembly and annotation of 12 fungi associated with fruit tree decline syndrome in Ontario, Canada.</title>
        <authorList>
            <person name="Sulman M."/>
            <person name="Ellouze W."/>
            <person name="Ilyukhin E."/>
        </authorList>
    </citation>
    <scope>NUCLEOTIDE SEQUENCE [LARGE SCALE GENOMIC DNA]</scope>
    <source>
        <strain evidence="2 3">M11/M66-122</strain>
    </source>
</reference>
<dbReference type="EMBL" id="JAKJXP020000009">
    <property type="protein sequence ID" value="KAK7756014.1"/>
    <property type="molecule type" value="Genomic_DNA"/>
</dbReference>
<keyword evidence="3" id="KW-1185">Reference proteome</keyword>
<dbReference type="AlphaFoldDB" id="A0AAN9V7K1"/>